<evidence type="ECO:0000256" key="1">
    <source>
        <dbReference type="SAM" id="MobiDB-lite"/>
    </source>
</evidence>
<evidence type="ECO:0000313" key="2">
    <source>
        <dbReference type="EMBL" id="AZV79573.1"/>
    </source>
</evidence>
<keyword evidence="3" id="KW-1185">Reference proteome</keyword>
<reference evidence="2 3" key="1">
    <citation type="submission" date="2018-10" db="EMBL/GenBank/DDBJ databases">
        <title>Parasedimentitalea marina sp. nov., a psychrophilic bacterium isolated from deep seawater of the New Britain Trench.</title>
        <authorList>
            <person name="Cao J."/>
        </authorList>
    </citation>
    <scope>NUCLEOTIDE SEQUENCE [LARGE SCALE GENOMIC DNA]</scope>
    <source>
        <strain evidence="2 3">W43</strain>
    </source>
</reference>
<dbReference type="Proteomes" id="UP000283063">
    <property type="component" value="Chromosome"/>
</dbReference>
<feature type="region of interest" description="Disordered" evidence="1">
    <location>
        <begin position="1"/>
        <end position="23"/>
    </location>
</feature>
<dbReference type="EMBL" id="CP033219">
    <property type="protein sequence ID" value="AZV79573.1"/>
    <property type="molecule type" value="Genomic_DNA"/>
</dbReference>
<evidence type="ECO:0000313" key="3">
    <source>
        <dbReference type="Proteomes" id="UP000283063"/>
    </source>
</evidence>
<protein>
    <submittedName>
        <fullName evidence="2">Uncharacterized protein</fullName>
    </submittedName>
</protein>
<gene>
    <name evidence="2" type="ORF">EBB79_17960</name>
</gene>
<dbReference type="AlphaFoldDB" id="A0A3T0N6B4"/>
<organism evidence="2 3">
    <name type="scientific">Parasedimentitalea marina</name>
    <dbReference type="NCBI Taxonomy" id="2483033"/>
    <lineage>
        <taxon>Bacteria</taxon>
        <taxon>Pseudomonadati</taxon>
        <taxon>Pseudomonadota</taxon>
        <taxon>Alphaproteobacteria</taxon>
        <taxon>Rhodobacterales</taxon>
        <taxon>Paracoccaceae</taxon>
        <taxon>Parasedimentitalea</taxon>
    </lineage>
</organism>
<accession>A0A3T0N6B4</accession>
<proteinExistence type="predicted"/>
<name>A0A3T0N6B4_9RHOB</name>
<sequence>MADIGQSKFNFNDPEKEPIPTRLPKAAIGYSPMTVKKNPVTFIQTPDPAERLAGLTAPEVGAIARAQPARPAQRKKIMT</sequence>
<dbReference type="KEGG" id="sedi:EBB79_17960"/>